<proteinExistence type="predicted"/>
<comment type="caution">
    <text evidence="1">The sequence shown here is derived from an EMBL/GenBank/DDBJ whole genome shotgun (WGS) entry which is preliminary data.</text>
</comment>
<keyword evidence="2" id="KW-1185">Reference proteome</keyword>
<name>A0ABR2TYF7_9ROSI</name>
<gene>
    <name evidence="1" type="ORF">V6N11_017582</name>
</gene>
<reference evidence="1 2" key="1">
    <citation type="journal article" date="2024" name="G3 (Bethesda)">
        <title>Genome assembly of Hibiscus sabdariffa L. provides insights into metabolisms of medicinal natural products.</title>
        <authorList>
            <person name="Kim T."/>
        </authorList>
    </citation>
    <scope>NUCLEOTIDE SEQUENCE [LARGE SCALE GENOMIC DNA]</scope>
    <source>
        <strain evidence="1">TK-2024</strain>
        <tissue evidence="1">Old leaves</tissue>
    </source>
</reference>
<evidence type="ECO:0000313" key="1">
    <source>
        <dbReference type="EMBL" id="KAK9042513.1"/>
    </source>
</evidence>
<dbReference type="EMBL" id="JBBPBN010000004">
    <property type="protein sequence ID" value="KAK9042513.1"/>
    <property type="molecule type" value="Genomic_DNA"/>
</dbReference>
<protein>
    <submittedName>
        <fullName evidence="1">Uncharacterized protein</fullName>
    </submittedName>
</protein>
<evidence type="ECO:0000313" key="2">
    <source>
        <dbReference type="Proteomes" id="UP001396334"/>
    </source>
</evidence>
<organism evidence="1 2">
    <name type="scientific">Hibiscus sabdariffa</name>
    <name type="common">roselle</name>
    <dbReference type="NCBI Taxonomy" id="183260"/>
    <lineage>
        <taxon>Eukaryota</taxon>
        <taxon>Viridiplantae</taxon>
        <taxon>Streptophyta</taxon>
        <taxon>Embryophyta</taxon>
        <taxon>Tracheophyta</taxon>
        <taxon>Spermatophyta</taxon>
        <taxon>Magnoliopsida</taxon>
        <taxon>eudicotyledons</taxon>
        <taxon>Gunneridae</taxon>
        <taxon>Pentapetalae</taxon>
        <taxon>rosids</taxon>
        <taxon>malvids</taxon>
        <taxon>Malvales</taxon>
        <taxon>Malvaceae</taxon>
        <taxon>Malvoideae</taxon>
        <taxon>Hibiscus</taxon>
    </lineage>
</organism>
<accession>A0ABR2TYF7</accession>
<dbReference type="Proteomes" id="UP001396334">
    <property type="component" value="Unassembled WGS sequence"/>
</dbReference>
<sequence length="168" mass="18621">MGLLSLFLDIEAISTSTRLFHSWAQYIYNILTQFQMENAKAISTSMSSSNKLPSSEPSTTIDISRYGQLLVAARSLLVQHIPSKAQVVDTLTKPLGRNLFLHFRSKIGVSDGSSILRGGTLGVWPYLFCAIVEVDLETLEFHLMPSSHWNGSLGLAFAKPIYIVSWVD</sequence>